<evidence type="ECO:0000313" key="1">
    <source>
        <dbReference type="EMBL" id="WDF70508.1"/>
    </source>
</evidence>
<organism evidence="1 2">
    <name type="scientific">Sphingobacterium oryzagri</name>
    <dbReference type="NCBI Taxonomy" id="3025669"/>
    <lineage>
        <taxon>Bacteria</taxon>
        <taxon>Pseudomonadati</taxon>
        <taxon>Bacteroidota</taxon>
        <taxon>Sphingobacteriia</taxon>
        <taxon>Sphingobacteriales</taxon>
        <taxon>Sphingobacteriaceae</taxon>
        <taxon>Sphingobacterium</taxon>
    </lineage>
</organism>
<protein>
    <submittedName>
        <fullName evidence="1">Uncharacterized protein</fullName>
    </submittedName>
</protein>
<proteinExistence type="predicted"/>
<reference evidence="1 2" key="1">
    <citation type="submission" date="2023-02" db="EMBL/GenBank/DDBJ databases">
        <title>Genome sequence of Sphingobacterium sp. KACC 22765.</title>
        <authorList>
            <person name="Kim S."/>
            <person name="Heo J."/>
            <person name="Kwon S.-W."/>
        </authorList>
    </citation>
    <scope>NUCLEOTIDE SEQUENCE [LARGE SCALE GENOMIC DNA]</scope>
    <source>
        <strain evidence="1 2">KACC 22765</strain>
    </source>
</reference>
<accession>A0ABY7WMU2</accession>
<keyword evidence="2" id="KW-1185">Reference proteome</keyword>
<name>A0ABY7WMU2_9SPHI</name>
<sequence length="82" mass="9562">MKFVRLTRKVLKQLKTKGFNVLTAVCEPTATDPSWMPDQVDDIWAFVIDMDDDKPFLIIDDALRYLKEDELRGQVFLPSPLY</sequence>
<gene>
    <name evidence="1" type="ORF">PQ465_09070</name>
</gene>
<evidence type="ECO:0000313" key="2">
    <source>
        <dbReference type="Proteomes" id="UP001221558"/>
    </source>
</evidence>
<dbReference type="RefSeq" id="WP_274269214.1">
    <property type="nucleotide sequence ID" value="NZ_CP117880.1"/>
</dbReference>
<dbReference type="EMBL" id="CP117880">
    <property type="protein sequence ID" value="WDF70508.1"/>
    <property type="molecule type" value="Genomic_DNA"/>
</dbReference>
<dbReference type="Proteomes" id="UP001221558">
    <property type="component" value="Chromosome"/>
</dbReference>